<feature type="compositionally biased region" description="Basic residues" evidence="1">
    <location>
        <begin position="366"/>
        <end position="377"/>
    </location>
</feature>
<proteinExistence type="predicted"/>
<feature type="compositionally biased region" description="Basic and acidic residues" evidence="1">
    <location>
        <begin position="275"/>
        <end position="292"/>
    </location>
</feature>
<evidence type="ECO:0000313" key="2">
    <source>
        <dbReference type="EMBL" id="KAF2873868.1"/>
    </source>
</evidence>
<feature type="compositionally biased region" description="Basic and acidic residues" evidence="1">
    <location>
        <begin position="180"/>
        <end position="192"/>
    </location>
</feature>
<reference evidence="2 3" key="1">
    <citation type="submission" date="2020-01" db="EMBL/GenBank/DDBJ databases">
        <authorList>
            <consortium name="DOE Joint Genome Institute"/>
            <person name="Haridas S."/>
            <person name="Albert R."/>
            <person name="Binder M."/>
            <person name="Bloem J."/>
            <person name="Labutti K."/>
            <person name="Salamov A."/>
            <person name="Andreopoulos B."/>
            <person name="Baker S.E."/>
            <person name="Barry K."/>
            <person name="Bills G."/>
            <person name="Bluhm B.H."/>
            <person name="Cannon C."/>
            <person name="Castanera R."/>
            <person name="Culley D.E."/>
            <person name="Daum C."/>
            <person name="Ezra D."/>
            <person name="Gonzalez J.B."/>
            <person name="Henrissat B."/>
            <person name="Kuo A."/>
            <person name="Liang C."/>
            <person name="Lipzen A."/>
            <person name="Lutzoni F."/>
            <person name="Magnuson J."/>
            <person name="Mondo S."/>
            <person name="Nolan M."/>
            <person name="Ohm R."/>
            <person name="Pangilinan J."/>
            <person name="Park H.-J.H."/>
            <person name="Ramirez L."/>
            <person name="Alfaro M."/>
            <person name="Sun H."/>
            <person name="Tritt A."/>
            <person name="Yoshinaga Y."/>
            <person name="Zwiers L.-H.L."/>
            <person name="Turgeon B.G."/>
            <person name="Goodwin S.B."/>
            <person name="Spatafora J.W."/>
            <person name="Crous P.W."/>
            <person name="Grigoriev I.V."/>
        </authorList>
    </citation>
    <scope>NUCLEOTIDE SEQUENCE [LARGE SCALE GENOMIC DNA]</scope>
    <source>
        <strain evidence="2 3">CBS 611.86</strain>
    </source>
</reference>
<organism evidence="2 3">
    <name type="scientific">Massariosphaeria phaeospora</name>
    <dbReference type="NCBI Taxonomy" id="100035"/>
    <lineage>
        <taxon>Eukaryota</taxon>
        <taxon>Fungi</taxon>
        <taxon>Dikarya</taxon>
        <taxon>Ascomycota</taxon>
        <taxon>Pezizomycotina</taxon>
        <taxon>Dothideomycetes</taxon>
        <taxon>Pleosporomycetidae</taxon>
        <taxon>Pleosporales</taxon>
        <taxon>Pleosporales incertae sedis</taxon>
        <taxon>Massariosphaeria</taxon>
    </lineage>
</organism>
<name>A0A7C8I9B1_9PLEO</name>
<feature type="region of interest" description="Disordered" evidence="1">
    <location>
        <begin position="1"/>
        <end position="27"/>
    </location>
</feature>
<feature type="region of interest" description="Disordered" evidence="1">
    <location>
        <begin position="356"/>
        <end position="377"/>
    </location>
</feature>
<feature type="region of interest" description="Disordered" evidence="1">
    <location>
        <begin position="124"/>
        <end position="209"/>
    </location>
</feature>
<comment type="caution">
    <text evidence="2">The sequence shown here is derived from an EMBL/GenBank/DDBJ whole genome shotgun (WGS) entry which is preliminary data.</text>
</comment>
<dbReference type="AlphaFoldDB" id="A0A7C8I9B1"/>
<accession>A0A7C8I9B1</accession>
<evidence type="ECO:0000313" key="3">
    <source>
        <dbReference type="Proteomes" id="UP000481861"/>
    </source>
</evidence>
<dbReference type="Proteomes" id="UP000481861">
    <property type="component" value="Unassembled WGS sequence"/>
</dbReference>
<feature type="compositionally biased region" description="Basic and acidic residues" evidence="1">
    <location>
        <begin position="221"/>
        <end position="267"/>
    </location>
</feature>
<feature type="region of interest" description="Disordered" evidence="1">
    <location>
        <begin position="221"/>
        <end position="333"/>
    </location>
</feature>
<feature type="compositionally biased region" description="Pro residues" evidence="1">
    <location>
        <begin position="1"/>
        <end position="13"/>
    </location>
</feature>
<dbReference type="EMBL" id="JAADJZ010000007">
    <property type="protein sequence ID" value="KAF2873868.1"/>
    <property type="molecule type" value="Genomic_DNA"/>
</dbReference>
<keyword evidence="3" id="KW-1185">Reference proteome</keyword>
<evidence type="ECO:0000256" key="1">
    <source>
        <dbReference type="SAM" id="MobiDB-lite"/>
    </source>
</evidence>
<sequence>MHPPGQPKPPVSGYPPAQSKASGSMHPRIHVRALPAPADRWEATLQYLSHLSRHHASSLQRVVYSQTLAFGRDLEANVPWEGDKWTARLKQLERFAKRSRDPIKRALASNMLIFIDTLETVDRNGQSSRSTVEKPSKVVRQSSTSANNQTVLQVSLSVRSPPQFNATERAVAKPTADPKAGQKLEKHTKSDASQKGPAHHKSSSHQKSLVRFSFGTKWKHISTERKHAATEQKHAPADRKHTPTDRKHAPADRKHAPTDRKHSFTEHKHTHKHTEHQSEHNHVSKERKHPPTEQKQIQPPTKWKHDALQIRRPKIKQSALSSRGARIPTLGRTEKRVRFDETKACQGIDGKESYEKVVDNEGKTPRIPRKAKKSGSS</sequence>
<protein>
    <submittedName>
        <fullName evidence="2">Uncharacterized protein</fullName>
    </submittedName>
</protein>
<gene>
    <name evidence="2" type="ORF">BDV95DRAFT_355235</name>
</gene>
<feature type="compositionally biased region" description="Polar residues" evidence="1">
    <location>
        <begin position="139"/>
        <end position="166"/>
    </location>
</feature>